<dbReference type="EMBL" id="BMUU01000017">
    <property type="protein sequence ID" value="GGY64027.1"/>
    <property type="molecule type" value="Genomic_DNA"/>
</dbReference>
<keyword evidence="2" id="KW-1185">Reference proteome</keyword>
<dbReference type="Proteomes" id="UP000600946">
    <property type="component" value="Unassembled WGS sequence"/>
</dbReference>
<name>A0ABQ3ARL8_9ACTN</name>
<reference evidence="2" key="1">
    <citation type="journal article" date="2019" name="Int. J. Syst. Evol. Microbiol.">
        <title>The Global Catalogue of Microorganisms (GCM) 10K type strain sequencing project: providing services to taxonomists for standard genome sequencing and annotation.</title>
        <authorList>
            <consortium name="The Broad Institute Genomics Platform"/>
            <consortium name="The Broad Institute Genome Sequencing Center for Infectious Disease"/>
            <person name="Wu L."/>
            <person name="Ma J."/>
        </authorList>
    </citation>
    <scope>NUCLEOTIDE SEQUENCE [LARGE SCALE GENOMIC DNA]</scope>
    <source>
        <strain evidence="2">JCM 4594</strain>
    </source>
</reference>
<evidence type="ECO:0000313" key="1">
    <source>
        <dbReference type="EMBL" id="GGY64027.1"/>
    </source>
</evidence>
<sequence length="154" mass="16725">MLCKGVQADGWLREGVAAAVRSMMVNMPTGLGGPARDNWLMLLSSVDPSESGRRAFDGLYANFGARVDLSPGDWVLSVIGESDPVVEVRLYEVSASGRLAERGSWAASAQPNWILEVRDSIAALVNPSYEALMRAYESPEGRAAMEQVRKRLNP</sequence>
<organism evidence="1 2">
    <name type="scientific">Streptomyces xanthochromogenes</name>
    <dbReference type="NCBI Taxonomy" id="67384"/>
    <lineage>
        <taxon>Bacteria</taxon>
        <taxon>Bacillati</taxon>
        <taxon>Actinomycetota</taxon>
        <taxon>Actinomycetes</taxon>
        <taxon>Kitasatosporales</taxon>
        <taxon>Streptomycetaceae</taxon>
        <taxon>Streptomyces</taxon>
    </lineage>
</organism>
<accession>A0ABQ3ARL8</accession>
<comment type="caution">
    <text evidence="1">The sequence shown here is derived from an EMBL/GenBank/DDBJ whole genome shotgun (WGS) entry which is preliminary data.</text>
</comment>
<proteinExistence type="predicted"/>
<evidence type="ECO:0000313" key="2">
    <source>
        <dbReference type="Proteomes" id="UP000600946"/>
    </source>
</evidence>
<gene>
    <name evidence="1" type="ORF">GCM10010326_68400</name>
</gene>
<protein>
    <submittedName>
        <fullName evidence="1">Uncharacterized protein</fullName>
    </submittedName>
</protein>